<dbReference type="PANTHER" id="PTHR45138">
    <property type="entry name" value="REGULATORY COMPONENTS OF SENSORY TRANSDUCTION SYSTEM"/>
    <property type="match status" value="1"/>
</dbReference>
<dbReference type="SUPFAM" id="SSF55073">
    <property type="entry name" value="Nucleotide cyclase"/>
    <property type="match status" value="1"/>
</dbReference>
<comment type="catalytic activity">
    <reaction evidence="2">
        <text>2 GTP = 3',3'-c-di-GMP + 2 diphosphate</text>
        <dbReference type="Rhea" id="RHEA:24898"/>
        <dbReference type="ChEBI" id="CHEBI:33019"/>
        <dbReference type="ChEBI" id="CHEBI:37565"/>
        <dbReference type="ChEBI" id="CHEBI:58805"/>
        <dbReference type="EC" id="2.7.7.65"/>
    </reaction>
</comment>
<dbReference type="Pfam" id="PF00990">
    <property type="entry name" value="GGDEF"/>
    <property type="match status" value="1"/>
</dbReference>
<dbReference type="AlphaFoldDB" id="A0A512HNI8"/>
<dbReference type="InterPro" id="IPR050469">
    <property type="entry name" value="Diguanylate_Cyclase"/>
</dbReference>
<evidence type="ECO:0000256" key="2">
    <source>
        <dbReference type="ARBA" id="ARBA00034247"/>
    </source>
</evidence>
<dbReference type="EC" id="2.7.7.65" evidence="1"/>
<dbReference type="Proteomes" id="UP000321717">
    <property type="component" value="Unassembled WGS sequence"/>
</dbReference>
<dbReference type="PANTHER" id="PTHR45138:SF9">
    <property type="entry name" value="DIGUANYLATE CYCLASE DGCM-RELATED"/>
    <property type="match status" value="1"/>
</dbReference>
<dbReference type="GO" id="GO:0005886">
    <property type="term" value="C:plasma membrane"/>
    <property type="evidence" value="ECO:0007669"/>
    <property type="project" value="TreeGrafter"/>
</dbReference>
<evidence type="ECO:0000256" key="1">
    <source>
        <dbReference type="ARBA" id="ARBA00012528"/>
    </source>
</evidence>
<dbReference type="GO" id="GO:1902201">
    <property type="term" value="P:negative regulation of bacterial-type flagellum-dependent cell motility"/>
    <property type="evidence" value="ECO:0007669"/>
    <property type="project" value="TreeGrafter"/>
</dbReference>
<dbReference type="Gene3D" id="3.30.70.270">
    <property type="match status" value="1"/>
</dbReference>
<dbReference type="InterPro" id="IPR029787">
    <property type="entry name" value="Nucleotide_cyclase"/>
</dbReference>
<reference evidence="4 5" key="1">
    <citation type="submission" date="2019-07" db="EMBL/GenBank/DDBJ databases">
        <title>Whole genome shotgun sequence of Rhizobium naphthalenivorans NBRC 107585.</title>
        <authorList>
            <person name="Hosoyama A."/>
            <person name="Uohara A."/>
            <person name="Ohji S."/>
            <person name="Ichikawa N."/>
        </authorList>
    </citation>
    <scope>NUCLEOTIDE SEQUENCE [LARGE SCALE GENOMIC DNA]</scope>
    <source>
        <strain evidence="4 5">NBRC 107585</strain>
    </source>
</reference>
<dbReference type="CDD" id="cd01949">
    <property type="entry name" value="GGDEF"/>
    <property type="match status" value="1"/>
</dbReference>
<organism evidence="4 5">
    <name type="scientific">Ciceribacter naphthalenivorans</name>
    <dbReference type="NCBI Taxonomy" id="1118451"/>
    <lineage>
        <taxon>Bacteria</taxon>
        <taxon>Pseudomonadati</taxon>
        <taxon>Pseudomonadota</taxon>
        <taxon>Alphaproteobacteria</taxon>
        <taxon>Hyphomicrobiales</taxon>
        <taxon>Rhizobiaceae</taxon>
        <taxon>Ciceribacter</taxon>
    </lineage>
</organism>
<feature type="domain" description="GGDEF" evidence="3">
    <location>
        <begin position="32"/>
        <end position="173"/>
    </location>
</feature>
<dbReference type="InterPro" id="IPR043128">
    <property type="entry name" value="Rev_trsase/Diguanyl_cyclase"/>
</dbReference>
<comment type="caution">
    <text evidence="4">The sequence shown here is derived from an EMBL/GenBank/DDBJ whole genome shotgun (WGS) entry which is preliminary data.</text>
</comment>
<dbReference type="FunFam" id="3.30.70.270:FF:000001">
    <property type="entry name" value="Diguanylate cyclase domain protein"/>
    <property type="match status" value="1"/>
</dbReference>
<dbReference type="NCBIfam" id="TIGR00254">
    <property type="entry name" value="GGDEF"/>
    <property type="match status" value="1"/>
</dbReference>
<keyword evidence="5" id="KW-1185">Reference proteome</keyword>
<dbReference type="GO" id="GO:0043709">
    <property type="term" value="P:cell adhesion involved in single-species biofilm formation"/>
    <property type="evidence" value="ECO:0007669"/>
    <property type="project" value="TreeGrafter"/>
</dbReference>
<evidence type="ECO:0000313" key="5">
    <source>
        <dbReference type="Proteomes" id="UP000321717"/>
    </source>
</evidence>
<accession>A0A512HNI8</accession>
<evidence type="ECO:0000313" key="4">
    <source>
        <dbReference type="EMBL" id="GEO87016.1"/>
    </source>
</evidence>
<dbReference type="GO" id="GO:0052621">
    <property type="term" value="F:diguanylate cyclase activity"/>
    <property type="evidence" value="ECO:0007669"/>
    <property type="project" value="UniProtKB-EC"/>
</dbReference>
<gene>
    <name evidence="4" type="ORF">RNA01_39480</name>
</gene>
<protein>
    <recommendedName>
        <fullName evidence="1">diguanylate cyclase</fullName>
        <ecNumber evidence="1">2.7.7.65</ecNumber>
    </recommendedName>
</protein>
<dbReference type="PROSITE" id="PS50887">
    <property type="entry name" value="GGDEF"/>
    <property type="match status" value="1"/>
</dbReference>
<dbReference type="SMART" id="SM00267">
    <property type="entry name" value="GGDEF"/>
    <property type="match status" value="1"/>
</dbReference>
<dbReference type="EMBL" id="BJZP01000028">
    <property type="protein sequence ID" value="GEO87016.1"/>
    <property type="molecule type" value="Genomic_DNA"/>
</dbReference>
<dbReference type="InterPro" id="IPR000160">
    <property type="entry name" value="GGDEF_dom"/>
</dbReference>
<name>A0A512HNI8_9HYPH</name>
<sequence length="184" mass="20354">MVFQDKLTGIANRRKFDEVLENEWQRCLRNHGHMSLILLDIDHFKGVNDRYGHQVGDDCLRSIAQTTQSLMTRPADLVARYGGEEIAVVLPDTDQEGALKIAERLRRSIEALKIPNQDNHEGNGIVTISAGVATAFSRVGGRIVMPEGLLMAVDRALYEAKHEGRNRVASSMLLMPATGGRPHG</sequence>
<evidence type="ECO:0000259" key="3">
    <source>
        <dbReference type="PROSITE" id="PS50887"/>
    </source>
</evidence>
<proteinExistence type="predicted"/>